<evidence type="ECO:0000313" key="1">
    <source>
        <dbReference type="Ensembl" id="ENSECRP00000017053.1"/>
    </source>
</evidence>
<evidence type="ECO:0000313" key="2">
    <source>
        <dbReference type="Proteomes" id="UP000694620"/>
    </source>
</evidence>
<sequence>MLATAPPFALAGYNIPRLSPVRRSFDAQPRSALSSPSTIKFMHASEDLLKDGLVKLMHSGLVLAMHTSEHMLDCPPV</sequence>
<protein>
    <submittedName>
        <fullName evidence="1">Uncharacterized protein</fullName>
    </submittedName>
</protein>
<dbReference type="Proteomes" id="UP000694620">
    <property type="component" value="Chromosome 6"/>
</dbReference>
<name>A0A8C4SIR4_ERPCA</name>
<accession>A0A8C4SIR4</accession>
<keyword evidence="2" id="KW-1185">Reference proteome</keyword>
<reference evidence="1" key="1">
    <citation type="submission" date="2021-06" db="EMBL/GenBank/DDBJ databases">
        <authorList>
            <consortium name="Wellcome Sanger Institute Data Sharing"/>
        </authorList>
    </citation>
    <scope>NUCLEOTIDE SEQUENCE [LARGE SCALE GENOMIC DNA]</scope>
</reference>
<reference evidence="1" key="3">
    <citation type="submission" date="2025-09" db="UniProtKB">
        <authorList>
            <consortium name="Ensembl"/>
        </authorList>
    </citation>
    <scope>IDENTIFICATION</scope>
</reference>
<organism evidence="1 2">
    <name type="scientific">Erpetoichthys calabaricus</name>
    <name type="common">Rope fish</name>
    <name type="synonym">Calamoichthys calabaricus</name>
    <dbReference type="NCBI Taxonomy" id="27687"/>
    <lineage>
        <taxon>Eukaryota</taxon>
        <taxon>Metazoa</taxon>
        <taxon>Chordata</taxon>
        <taxon>Craniata</taxon>
        <taxon>Vertebrata</taxon>
        <taxon>Euteleostomi</taxon>
        <taxon>Actinopterygii</taxon>
        <taxon>Polypteriformes</taxon>
        <taxon>Polypteridae</taxon>
        <taxon>Erpetoichthys</taxon>
    </lineage>
</organism>
<reference evidence="1" key="2">
    <citation type="submission" date="2025-08" db="UniProtKB">
        <authorList>
            <consortium name="Ensembl"/>
        </authorList>
    </citation>
    <scope>IDENTIFICATION</scope>
</reference>
<proteinExistence type="predicted"/>
<dbReference type="Ensembl" id="ENSECRT00000017378.1">
    <property type="protein sequence ID" value="ENSECRP00000017053.1"/>
    <property type="gene ID" value="ENSECRG00000011348.1"/>
</dbReference>
<dbReference type="AlphaFoldDB" id="A0A8C4SIR4"/>